<dbReference type="AlphaFoldDB" id="K0TMR0"/>
<accession>K0TMR0</accession>
<dbReference type="Proteomes" id="UP000266841">
    <property type="component" value="Unassembled WGS sequence"/>
</dbReference>
<protein>
    <submittedName>
        <fullName evidence="2">Uncharacterized protein</fullName>
    </submittedName>
</protein>
<organism evidence="2 3">
    <name type="scientific">Thalassiosira oceanica</name>
    <name type="common">Marine diatom</name>
    <dbReference type="NCBI Taxonomy" id="159749"/>
    <lineage>
        <taxon>Eukaryota</taxon>
        <taxon>Sar</taxon>
        <taxon>Stramenopiles</taxon>
        <taxon>Ochrophyta</taxon>
        <taxon>Bacillariophyta</taxon>
        <taxon>Coscinodiscophyceae</taxon>
        <taxon>Thalassiosirophycidae</taxon>
        <taxon>Thalassiosirales</taxon>
        <taxon>Thalassiosiraceae</taxon>
        <taxon>Thalassiosira</taxon>
    </lineage>
</organism>
<evidence type="ECO:0000313" key="2">
    <source>
        <dbReference type="EMBL" id="EJK76441.1"/>
    </source>
</evidence>
<dbReference type="EMBL" id="AGNL01002142">
    <property type="protein sequence ID" value="EJK76441.1"/>
    <property type="molecule type" value="Genomic_DNA"/>
</dbReference>
<dbReference type="OrthoDB" id="339325at2759"/>
<feature type="region of interest" description="Disordered" evidence="1">
    <location>
        <begin position="1"/>
        <end position="49"/>
    </location>
</feature>
<name>K0TMR0_THAOC</name>
<reference evidence="2 3" key="1">
    <citation type="journal article" date="2012" name="Genome Biol.">
        <title>Genome and low-iron response of an oceanic diatom adapted to chronic iron limitation.</title>
        <authorList>
            <person name="Lommer M."/>
            <person name="Specht M."/>
            <person name="Roy A.S."/>
            <person name="Kraemer L."/>
            <person name="Andreson R."/>
            <person name="Gutowska M.A."/>
            <person name="Wolf J."/>
            <person name="Bergner S.V."/>
            <person name="Schilhabel M.B."/>
            <person name="Klostermeier U.C."/>
            <person name="Beiko R.G."/>
            <person name="Rosenstiel P."/>
            <person name="Hippler M."/>
            <person name="Laroche J."/>
        </authorList>
    </citation>
    <scope>NUCLEOTIDE SEQUENCE [LARGE SCALE GENOMIC DNA]</scope>
    <source>
        <strain evidence="2 3">CCMP1005</strain>
    </source>
</reference>
<feature type="compositionally biased region" description="Basic and acidic residues" evidence="1">
    <location>
        <begin position="1"/>
        <end position="19"/>
    </location>
</feature>
<feature type="compositionally biased region" description="Basic and acidic residues" evidence="1">
    <location>
        <begin position="36"/>
        <end position="45"/>
    </location>
</feature>
<evidence type="ECO:0000256" key="1">
    <source>
        <dbReference type="SAM" id="MobiDB-lite"/>
    </source>
</evidence>
<keyword evidence="3" id="KW-1185">Reference proteome</keyword>
<gene>
    <name evidence="2" type="ORF">THAOC_01796</name>
</gene>
<sequence length="153" mass="17564">MDRRDERRRLDLDARENKRNFRGPAYQSARRKGRERYRTERRLENEGQATNDKSYKICSVLGGLDVTRYISRDARNFFSGAIDDVDLIREVITETALNGGVGHRMTLAELNGTLDAAGRDYLNDTSIKSTLEAVGSYVDDRPDRRFQGRQDCV</sequence>
<proteinExistence type="predicted"/>
<comment type="caution">
    <text evidence="2">The sequence shown here is derived from an EMBL/GenBank/DDBJ whole genome shotgun (WGS) entry which is preliminary data.</text>
</comment>
<evidence type="ECO:0000313" key="3">
    <source>
        <dbReference type="Proteomes" id="UP000266841"/>
    </source>
</evidence>